<feature type="domain" description="Major facilitator superfamily (MFS) profile" evidence="9">
    <location>
        <begin position="54"/>
        <end position="157"/>
    </location>
</feature>
<dbReference type="InterPro" id="IPR020846">
    <property type="entry name" value="MFS_dom"/>
</dbReference>
<evidence type="ECO:0000256" key="6">
    <source>
        <dbReference type="ARBA" id="ARBA00023136"/>
    </source>
</evidence>
<feature type="region of interest" description="Disordered" evidence="7">
    <location>
        <begin position="1"/>
        <end position="30"/>
    </location>
</feature>
<dbReference type="Gene3D" id="1.20.1250.20">
    <property type="entry name" value="MFS general substrate transporter like domains"/>
    <property type="match status" value="1"/>
</dbReference>
<evidence type="ECO:0000259" key="9">
    <source>
        <dbReference type="PROSITE" id="PS50850"/>
    </source>
</evidence>
<protein>
    <recommendedName>
        <fullName evidence="9">Major facilitator superfamily (MFS) profile domain-containing protein</fullName>
    </recommendedName>
</protein>
<dbReference type="VEuPathDB" id="FungiDB:LEMA_P046750.1"/>
<dbReference type="SUPFAM" id="SSF103473">
    <property type="entry name" value="MFS general substrate transporter"/>
    <property type="match status" value="1"/>
</dbReference>
<dbReference type="InterPro" id="IPR005828">
    <property type="entry name" value="MFS_sugar_transport-like"/>
</dbReference>
<sequence>MTEDDAAAERLITHSRDVPSSPRDEYADEDGEEYAGIDVDESSLVSPGAFIWGLTLCAGVSGLLFGYDTGVISSTLVSIGSDLSSHPLTTLDKSLITSCTSFFALLASPCTGLLADAYGRKTVILIADVLFVVGALMQAWTTTVAAQASLCRCISAN</sequence>
<dbReference type="GO" id="GO:0016020">
    <property type="term" value="C:membrane"/>
    <property type="evidence" value="ECO:0007669"/>
    <property type="project" value="UniProtKB-SubCell"/>
</dbReference>
<dbReference type="Pfam" id="PF00083">
    <property type="entry name" value="Sugar_tr"/>
    <property type="match status" value="1"/>
</dbReference>
<evidence type="ECO:0000256" key="8">
    <source>
        <dbReference type="SAM" id="Phobius"/>
    </source>
</evidence>
<feature type="transmembrane region" description="Helical" evidence="8">
    <location>
        <begin position="95"/>
        <end position="115"/>
    </location>
</feature>
<dbReference type="PROSITE" id="PS50850">
    <property type="entry name" value="MFS"/>
    <property type="match status" value="1"/>
</dbReference>
<dbReference type="Proteomes" id="UP000002668">
    <property type="component" value="Genome"/>
</dbReference>
<dbReference type="HOGENOM" id="CLU_1678219_0_0_1"/>
<dbReference type="OrthoDB" id="6339427at2759"/>
<keyword evidence="11" id="KW-1185">Reference proteome</keyword>
<dbReference type="InterPro" id="IPR036259">
    <property type="entry name" value="MFS_trans_sf"/>
</dbReference>
<dbReference type="InParanoid" id="E5R4K1"/>
<proteinExistence type="inferred from homology"/>
<feature type="transmembrane region" description="Helical" evidence="8">
    <location>
        <begin position="49"/>
        <end position="67"/>
    </location>
</feature>
<evidence type="ECO:0000256" key="7">
    <source>
        <dbReference type="SAM" id="MobiDB-lite"/>
    </source>
</evidence>
<evidence type="ECO:0000313" key="11">
    <source>
        <dbReference type="Proteomes" id="UP000002668"/>
    </source>
</evidence>
<organism evidence="11">
    <name type="scientific">Leptosphaeria maculans (strain JN3 / isolate v23.1.3 / race Av1-4-5-6-7-8)</name>
    <name type="common">Blackleg fungus</name>
    <name type="synonym">Phoma lingam</name>
    <dbReference type="NCBI Taxonomy" id="985895"/>
    <lineage>
        <taxon>Eukaryota</taxon>
        <taxon>Fungi</taxon>
        <taxon>Dikarya</taxon>
        <taxon>Ascomycota</taxon>
        <taxon>Pezizomycotina</taxon>
        <taxon>Dothideomycetes</taxon>
        <taxon>Pleosporomycetidae</taxon>
        <taxon>Pleosporales</taxon>
        <taxon>Pleosporineae</taxon>
        <taxon>Leptosphaeriaceae</taxon>
        <taxon>Plenodomus</taxon>
        <taxon>Plenodomus lingam/Leptosphaeria maculans species complex</taxon>
    </lineage>
</organism>
<comment type="similarity">
    <text evidence="2">Belongs to the major facilitator superfamily. Sugar transporter (TC 2.A.1.1) family.</text>
</comment>
<keyword evidence="5 8" id="KW-1133">Transmembrane helix</keyword>
<dbReference type="GO" id="GO:0005366">
    <property type="term" value="F:myo-inositol:proton symporter activity"/>
    <property type="evidence" value="ECO:0007669"/>
    <property type="project" value="TreeGrafter"/>
</dbReference>
<dbReference type="PANTHER" id="PTHR48020">
    <property type="entry name" value="PROTON MYO-INOSITOL COTRANSPORTER"/>
    <property type="match status" value="1"/>
</dbReference>
<evidence type="ECO:0000256" key="4">
    <source>
        <dbReference type="ARBA" id="ARBA00022692"/>
    </source>
</evidence>
<keyword evidence="3" id="KW-0813">Transport</keyword>
<gene>
    <name evidence="10" type="ORF">LEMA_P046750.1</name>
</gene>
<accession>E5R4K1</accession>
<dbReference type="AlphaFoldDB" id="E5R4K1"/>
<dbReference type="InterPro" id="IPR005829">
    <property type="entry name" value="Sugar_transporter_CS"/>
</dbReference>
<evidence type="ECO:0000256" key="3">
    <source>
        <dbReference type="ARBA" id="ARBA00022448"/>
    </source>
</evidence>
<dbReference type="eggNOG" id="KOG0254">
    <property type="taxonomic scope" value="Eukaryota"/>
</dbReference>
<evidence type="ECO:0000256" key="1">
    <source>
        <dbReference type="ARBA" id="ARBA00004141"/>
    </source>
</evidence>
<dbReference type="EMBL" id="FP929083">
    <property type="protein sequence ID" value="CBX91969.1"/>
    <property type="molecule type" value="Genomic_DNA"/>
</dbReference>
<dbReference type="PANTHER" id="PTHR48020:SF12">
    <property type="entry name" value="PROTON MYO-INOSITOL COTRANSPORTER"/>
    <property type="match status" value="1"/>
</dbReference>
<feature type="transmembrane region" description="Helical" evidence="8">
    <location>
        <begin position="122"/>
        <end position="140"/>
    </location>
</feature>
<name>E5R4K1_LEPMJ</name>
<comment type="subcellular location">
    <subcellularLocation>
        <location evidence="1">Membrane</location>
        <topology evidence="1">Multi-pass membrane protein</topology>
    </subcellularLocation>
</comment>
<evidence type="ECO:0000256" key="2">
    <source>
        <dbReference type="ARBA" id="ARBA00010992"/>
    </source>
</evidence>
<keyword evidence="6 8" id="KW-0472">Membrane</keyword>
<evidence type="ECO:0000256" key="5">
    <source>
        <dbReference type="ARBA" id="ARBA00022989"/>
    </source>
</evidence>
<dbReference type="GO" id="GO:1904679">
    <property type="term" value="P:myo-inositol import across plasma membrane"/>
    <property type="evidence" value="ECO:0007669"/>
    <property type="project" value="TreeGrafter"/>
</dbReference>
<evidence type="ECO:0000313" key="10">
    <source>
        <dbReference type="EMBL" id="CBX91969.1"/>
    </source>
</evidence>
<dbReference type="PROSITE" id="PS00216">
    <property type="entry name" value="SUGAR_TRANSPORT_1"/>
    <property type="match status" value="1"/>
</dbReference>
<dbReference type="InterPro" id="IPR050814">
    <property type="entry name" value="Myo-inositol_Transporter"/>
</dbReference>
<keyword evidence="4 8" id="KW-0812">Transmembrane</keyword>
<feature type="compositionally biased region" description="Basic and acidic residues" evidence="7">
    <location>
        <begin position="7"/>
        <end position="25"/>
    </location>
</feature>
<reference evidence="11" key="1">
    <citation type="journal article" date="2011" name="Nat. Commun.">
        <title>Effector diversification within compartments of the Leptosphaeria maculans genome affected by Repeat-Induced Point mutations.</title>
        <authorList>
            <person name="Rouxel T."/>
            <person name="Grandaubert J."/>
            <person name="Hane J.K."/>
            <person name="Hoede C."/>
            <person name="van de Wouw A.P."/>
            <person name="Couloux A."/>
            <person name="Dominguez V."/>
            <person name="Anthouard V."/>
            <person name="Bally P."/>
            <person name="Bourras S."/>
            <person name="Cozijnsen A.J."/>
            <person name="Ciuffetti L.M."/>
            <person name="Degrave A."/>
            <person name="Dilmaghani A."/>
            <person name="Duret L."/>
            <person name="Fudal I."/>
            <person name="Goodwin S.B."/>
            <person name="Gout L."/>
            <person name="Glaser N."/>
            <person name="Linglin J."/>
            <person name="Kema G.H.J."/>
            <person name="Lapalu N."/>
            <person name="Lawrence C.B."/>
            <person name="May K."/>
            <person name="Meyer M."/>
            <person name="Ollivier B."/>
            <person name="Poulain J."/>
            <person name="Schoch C.L."/>
            <person name="Simon A."/>
            <person name="Spatafora J.W."/>
            <person name="Stachowiak A."/>
            <person name="Turgeon B.G."/>
            <person name="Tyler B.M."/>
            <person name="Vincent D."/>
            <person name="Weissenbach J."/>
            <person name="Amselem J."/>
            <person name="Quesneville H."/>
            <person name="Oliver R.P."/>
            <person name="Wincker P."/>
            <person name="Balesdent M.-H."/>
            <person name="Howlett B.J."/>
        </authorList>
    </citation>
    <scope>NUCLEOTIDE SEQUENCE [LARGE SCALE GENOMIC DNA]</scope>
    <source>
        <strain evidence="11">JN3 / isolate v23.1.3 / race Av1-4-5-6-7-8</strain>
    </source>
</reference>